<comment type="caution">
    <text evidence="1">The sequence shown here is derived from an EMBL/GenBank/DDBJ whole genome shotgun (WGS) entry which is preliminary data.</text>
</comment>
<proteinExistence type="predicted"/>
<protein>
    <submittedName>
        <fullName evidence="1">Uncharacterized protein</fullName>
    </submittedName>
</protein>
<dbReference type="AlphaFoldDB" id="A0AAW3M3J2"/>
<dbReference type="Proteomes" id="UP000054513">
    <property type="component" value="Unassembled WGS sequence"/>
</dbReference>
<sequence length="147" mass="15581">MLDCGLQLVVLAEVSVKLGFRLIVAQANVVGDEGTGLVTKFASLAQREFGIAAKRNPGTLSNPGVAEVPGFAANRGNVEEQTIEVCEGVGLVGSLGLPDDHICEHACQLLVLRVGCDVCSKVTWSSSNNAERVFTAFCTAKRTDLYR</sequence>
<organism evidence="1 2">
    <name type="scientific">Pseudomonas savastanoi</name>
    <name type="common">Pseudomonas syringae pv. savastanoi</name>
    <dbReference type="NCBI Taxonomy" id="29438"/>
    <lineage>
        <taxon>Bacteria</taxon>
        <taxon>Pseudomonadati</taxon>
        <taxon>Pseudomonadota</taxon>
        <taxon>Gammaproteobacteria</taxon>
        <taxon>Pseudomonadales</taxon>
        <taxon>Pseudomonadaceae</taxon>
        <taxon>Pseudomonas</taxon>
    </lineage>
</organism>
<dbReference type="EMBL" id="LKCI01000015">
    <property type="protein sequence ID" value="KTC60755.1"/>
    <property type="molecule type" value="Genomic_DNA"/>
</dbReference>
<name>A0AAW3M3J2_PSESS</name>
<evidence type="ECO:0000313" key="1">
    <source>
        <dbReference type="EMBL" id="KTC60755.1"/>
    </source>
</evidence>
<gene>
    <name evidence="1" type="ORF">AO287_14970</name>
</gene>
<accession>A0AAW3M3J2</accession>
<reference evidence="1 2" key="1">
    <citation type="submission" date="2015-09" db="EMBL/GenBank/DDBJ databases">
        <title>Genome sequence of ICMP 19499.</title>
        <authorList>
            <person name="Visnovsky S.B."/>
            <person name="Lu A."/>
            <person name="Panda P."/>
            <person name="Pitman A.R."/>
        </authorList>
    </citation>
    <scope>NUCLEOTIDE SEQUENCE [LARGE SCALE GENOMIC DNA]</scope>
    <source>
        <strain evidence="1 2">ICMP 19499</strain>
    </source>
</reference>
<evidence type="ECO:0000313" key="2">
    <source>
        <dbReference type="Proteomes" id="UP000054513"/>
    </source>
</evidence>